<dbReference type="Gene3D" id="3.30.160.150">
    <property type="entry name" value="Lipoprotein like domain"/>
    <property type="match status" value="1"/>
</dbReference>
<dbReference type="InterPro" id="IPR019546">
    <property type="entry name" value="TAT_signal_bac_arc"/>
</dbReference>
<keyword evidence="2" id="KW-1185">Reference proteome</keyword>
<evidence type="ECO:0000313" key="1">
    <source>
        <dbReference type="EMBL" id="PVH27861.1"/>
    </source>
</evidence>
<protein>
    <recommendedName>
        <fullName evidence="3">LPS-assembly lipoprotein</fullName>
    </recommendedName>
</protein>
<comment type="caution">
    <text evidence="1">The sequence shown here is derived from an EMBL/GenBank/DDBJ whole genome shotgun (WGS) entry which is preliminary data.</text>
</comment>
<gene>
    <name evidence="1" type="ORF">DDE20_15220</name>
</gene>
<reference evidence="1 2" key="1">
    <citation type="submission" date="2018-04" db="EMBL/GenBank/DDBJ databases">
        <title>Pararhodobacter oceanense sp. nov., isolated from marine intertidal sediment.</title>
        <authorList>
            <person name="Wang X.-L."/>
            <person name="Du Z.-J."/>
        </authorList>
    </citation>
    <scope>NUCLEOTIDE SEQUENCE [LARGE SCALE GENOMIC DNA]</scope>
    <source>
        <strain evidence="1 2">AM505</strain>
    </source>
</reference>
<sequence length="171" mass="18423">MWLSERRGLTNRRGFLAGLGVLALTAGCGFRPVYGPQGQGRALRGAIRLEDPVTRNDFQFVTAFEDILGRPTATRYALSYSITTEEIGGGAVQNLGDTRIQVFGTLEFSVTALDSGAEVASGDIRNNTTYSTTSTQLATLTAKEDAELRLMRLLAEALATRLYTEPGLSPT</sequence>
<dbReference type="NCBIfam" id="TIGR01409">
    <property type="entry name" value="TAT_signal_seq"/>
    <property type="match status" value="1"/>
</dbReference>
<dbReference type="OrthoDB" id="7629596at2"/>
<accession>A0A2T8HQY5</accession>
<organism evidence="1 2">
    <name type="scientific">Pararhodobacter oceanensis</name>
    <dbReference type="NCBI Taxonomy" id="2172121"/>
    <lineage>
        <taxon>Bacteria</taxon>
        <taxon>Pseudomonadati</taxon>
        <taxon>Pseudomonadota</taxon>
        <taxon>Alphaproteobacteria</taxon>
        <taxon>Rhodobacterales</taxon>
        <taxon>Paracoccaceae</taxon>
        <taxon>Pararhodobacter</taxon>
    </lineage>
</organism>
<dbReference type="RefSeq" id="WP_116559381.1">
    <property type="nucleotide sequence ID" value="NZ_QDKM01000008.1"/>
</dbReference>
<dbReference type="AlphaFoldDB" id="A0A2T8HQY5"/>
<dbReference type="PROSITE" id="PS51257">
    <property type="entry name" value="PROKAR_LIPOPROTEIN"/>
    <property type="match status" value="1"/>
</dbReference>
<dbReference type="Proteomes" id="UP000245911">
    <property type="component" value="Unassembled WGS sequence"/>
</dbReference>
<evidence type="ECO:0008006" key="3">
    <source>
        <dbReference type="Google" id="ProtNLM"/>
    </source>
</evidence>
<name>A0A2T8HQY5_9RHOB</name>
<evidence type="ECO:0000313" key="2">
    <source>
        <dbReference type="Proteomes" id="UP000245911"/>
    </source>
</evidence>
<proteinExistence type="predicted"/>
<dbReference type="EMBL" id="QDKM01000008">
    <property type="protein sequence ID" value="PVH27861.1"/>
    <property type="molecule type" value="Genomic_DNA"/>
</dbReference>